<dbReference type="Proteomes" id="UP000237271">
    <property type="component" value="Unassembled WGS sequence"/>
</dbReference>
<evidence type="ECO:0000313" key="3">
    <source>
        <dbReference type="Proteomes" id="UP000237271"/>
    </source>
</evidence>
<dbReference type="EMBL" id="NCKW01000837">
    <property type="protein sequence ID" value="POM79959.1"/>
    <property type="molecule type" value="Genomic_DNA"/>
</dbReference>
<evidence type="ECO:0000313" key="2">
    <source>
        <dbReference type="EMBL" id="POM79959.1"/>
    </source>
</evidence>
<keyword evidence="1" id="KW-0732">Signal</keyword>
<feature type="signal peptide" evidence="1">
    <location>
        <begin position="1"/>
        <end position="20"/>
    </location>
</feature>
<comment type="caution">
    <text evidence="2">The sequence shown here is derived from an EMBL/GenBank/DDBJ whole genome shotgun (WGS) entry which is preliminary data.</text>
</comment>
<reference evidence="2 3" key="1">
    <citation type="journal article" date="2017" name="Genome Biol. Evol.">
        <title>Phytophthora megakarya and P. palmivora, closely related causal agents of cacao black pod rot, underwent increases in genome sizes and gene numbers by different mechanisms.</title>
        <authorList>
            <person name="Ali S.S."/>
            <person name="Shao J."/>
            <person name="Lary D.J."/>
            <person name="Kronmiller B."/>
            <person name="Shen D."/>
            <person name="Strem M.D."/>
            <person name="Amoako-Attah I."/>
            <person name="Akrofi A.Y."/>
            <person name="Begoude B.A."/>
            <person name="Ten Hoopen G.M."/>
            <person name="Coulibaly K."/>
            <person name="Kebe B.I."/>
            <person name="Melnick R.L."/>
            <person name="Guiltinan M.J."/>
            <person name="Tyler B.M."/>
            <person name="Meinhardt L.W."/>
            <person name="Bailey B.A."/>
        </authorList>
    </citation>
    <scope>NUCLEOTIDE SEQUENCE [LARGE SCALE GENOMIC DNA]</scope>
    <source>
        <strain evidence="3">sbr112.9</strain>
    </source>
</reference>
<feature type="chain" id="PRO_5015108248" evidence="1">
    <location>
        <begin position="21"/>
        <end position="129"/>
    </location>
</feature>
<evidence type="ECO:0000256" key="1">
    <source>
        <dbReference type="SAM" id="SignalP"/>
    </source>
</evidence>
<dbReference type="AlphaFoldDB" id="A0A2P4YQE2"/>
<protein>
    <submittedName>
        <fullName evidence="2">Uncharacterized protein</fullName>
    </submittedName>
</protein>
<proteinExistence type="predicted"/>
<keyword evidence="3" id="KW-1185">Reference proteome</keyword>
<accession>A0A2P4YQE2</accession>
<name>A0A2P4YQE2_9STRA</name>
<organism evidence="2 3">
    <name type="scientific">Phytophthora palmivora</name>
    <dbReference type="NCBI Taxonomy" id="4796"/>
    <lineage>
        <taxon>Eukaryota</taxon>
        <taxon>Sar</taxon>
        <taxon>Stramenopiles</taxon>
        <taxon>Oomycota</taxon>
        <taxon>Peronosporomycetes</taxon>
        <taxon>Peronosporales</taxon>
        <taxon>Peronosporaceae</taxon>
        <taxon>Phytophthora</taxon>
    </lineage>
</organism>
<sequence>MLLLPLFVMLLATASVPSEAKCVMTQTCVNPDNEPDYDACIPEAHKEPVGVFIPVDVKMSKVKPSKKKLITAMILEKSAAMMAMWEKKTVVLNLGQTKSILVTIKMVLVVENYTMLMQSEKKDLSSMVK</sequence>
<gene>
    <name evidence="2" type="ORF">PHPALM_2261</name>
</gene>